<dbReference type="Proteomes" id="UP001597282">
    <property type="component" value="Unassembled WGS sequence"/>
</dbReference>
<dbReference type="Gene3D" id="3.40.50.720">
    <property type="entry name" value="NAD(P)-binding Rossmann-like Domain"/>
    <property type="match status" value="1"/>
</dbReference>
<dbReference type="InterPro" id="IPR036291">
    <property type="entry name" value="NAD(P)-bd_dom_sf"/>
</dbReference>
<dbReference type="RefSeq" id="WP_380162962.1">
    <property type="nucleotide sequence ID" value="NZ_JBHTNU010000002.1"/>
</dbReference>
<organism evidence="1 2">
    <name type="scientific">Kroppenstedtia sanguinis</name>
    <dbReference type="NCBI Taxonomy" id="1380684"/>
    <lineage>
        <taxon>Bacteria</taxon>
        <taxon>Bacillati</taxon>
        <taxon>Bacillota</taxon>
        <taxon>Bacilli</taxon>
        <taxon>Bacillales</taxon>
        <taxon>Thermoactinomycetaceae</taxon>
        <taxon>Kroppenstedtia</taxon>
    </lineage>
</organism>
<dbReference type="Gene3D" id="3.40.50.10860">
    <property type="entry name" value="Leucine Dehydrogenase, chain A, domain 1"/>
    <property type="match status" value="1"/>
</dbReference>
<gene>
    <name evidence="1" type="ORF">ACFQ4Y_03295</name>
</gene>
<proteinExistence type="predicted"/>
<evidence type="ECO:0000313" key="2">
    <source>
        <dbReference type="Proteomes" id="UP001597282"/>
    </source>
</evidence>
<accession>A0ABW4C8T3</accession>
<evidence type="ECO:0000313" key="1">
    <source>
        <dbReference type="EMBL" id="MFD1425960.1"/>
    </source>
</evidence>
<sequence length="313" mass="35481">MDLPEKAKVPTMYFIGVTTTKSSIMTLFPEWAKALGLKDVVLKGIDLEIHADPAEYRKVVEFIKNDELSLGALVTTHKIDLYEAAKNLFDFLDPYAQMFGELSSISKRGGELRGHAKDPISSRLALEEFLPKDYWKSQGGELLLLGSGGSAIAISSALLDPEHGENIPSRVYITDIHEHRLAETEQILRKVNPNVKVEYHLIQGSEENGRLLERLKPHSLVINATGMGKDRPGSPLPNPARFPQDSLVWELNYRGERDFMHQALAQKDKRNLHVEDGWIYFLHGWTQVIAEVFDIDIDPERFNRIEQLSNKTR</sequence>
<reference evidence="2" key="1">
    <citation type="journal article" date="2019" name="Int. J. Syst. Evol. Microbiol.">
        <title>The Global Catalogue of Microorganisms (GCM) 10K type strain sequencing project: providing services to taxonomists for standard genome sequencing and annotation.</title>
        <authorList>
            <consortium name="The Broad Institute Genomics Platform"/>
            <consortium name="The Broad Institute Genome Sequencing Center for Infectious Disease"/>
            <person name="Wu L."/>
            <person name="Ma J."/>
        </authorList>
    </citation>
    <scope>NUCLEOTIDE SEQUENCE [LARGE SCALE GENOMIC DNA]</scope>
    <source>
        <strain evidence="2">S1</strain>
    </source>
</reference>
<dbReference type="SUPFAM" id="SSF51735">
    <property type="entry name" value="NAD(P)-binding Rossmann-fold domains"/>
    <property type="match status" value="1"/>
</dbReference>
<protein>
    <submittedName>
        <fullName evidence="1">Shikimate dehydrogenase</fullName>
    </submittedName>
</protein>
<comment type="caution">
    <text evidence="1">The sequence shown here is derived from an EMBL/GenBank/DDBJ whole genome shotgun (WGS) entry which is preliminary data.</text>
</comment>
<dbReference type="EMBL" id="JBHTNU010000002">
    <property type="protein sequence ID" value="MFD1425960.1"/>
    <property type="molecule type" value="Genomic_DNA"/>
</dbReference>
<keyword evidence="2" id="KW-1185">Reference proteome</keyword>
<name>A0ABW4C8T3_9BACL</name>